<organism evidence="2">
    <name type="scientific">marine sediment metagenome</name>
    <dbReference type="NCBI Taxonomy" id="412755"/>
    <lineage>
        <taxon>unclassified sequences</taxon>
        <taxon>metagenomes</taxon>
        <taxon>ecological metagenomes</taxon>
    </lineage>
</organism>
<evidence type="ECO:0000256" key="1">
    <source>
        <dbReference type="SAM" id="MobiDB-lite"/>
    </source>
</evidence>
<gene>
    <name evidence="2" type="ORF">S03H2_16807</name>
</gene>
<sequence>MKRRRYLLLGLLLLVGGLILFWQLLGCRKGGPLLADHIAYKHDAVVWAYRTGEQIGRFWVVVPVTVRNKLLDLQPGDGCVHVTEGQTGGQCGATPQAGRQLSHALDLRTGRSIYLSGPVKHVNHPTPVSDGKNEGRWETPIGDGLSVYSAGQTGRLYLCLPSEVLILELEYPDPEVTYRPWLGVPIAAFRMSEDLLVLGLSQGYVVCVDMRKLQISAATQTGSAHSSLGKQPLDTARASAHHDE</sequence>
<accession>X1FCL2</accession>
<dbReference type="InterPro" id="IPR011047">
    <property type="entry name" value="Quinoprotein_ADH-like_sf"/>
</dbReference>
<dbReference type="AlphaFoldDB" id="X1FCL2"/>
<comment type="caution">
    <text evidence="2">The sequence shown here is derived from an EMBL/GenBank/DDBJ whole genome shotgun (WGS) entry which is preliminary data.</text>
</comment>
<reference evidence="2" key="1">
    <citation type="journal article" date="2014" name="Front. Microbiol.">
        <title>High frequency of phylogenetically diverse reductive dehalogenase-homologous genes in deep subseafloor sedimentary metagenomes.</title>
        <authorList>
            <person name="Kawai M."/>
            <person name="Futagami T."/>
            <person name="Toyoda A."/>
            <person name="Takaki Y."/>
            <person name="Nishi S."/>
            <person name="Hori S."/>
            <person name="Arai W."/>
            <person name="Tsubouchi T."/>
            <person name="Morono Y."/>
            <person name="Uchiyama I."/>
            <person name="Ito T."/>
            <person name="Fujiyama A."/>
            <person name="Inagaki F."/>
            <person name="Takami H."/>
        </authorList>
    </citation>
    <scope>NUCLEOTIDE SEQUENCE</scope>
    <source>
        <strain evidence="2">Expedition CK06-06</strain>
    </source>
</reference>
<name>X1FCL2_9ZZZZ</name>
<evidence type="ECO:0000313" key="2">
    <source>
        <dbReference type="EMBL" id="GAH43381.1"/>
    </source>
</evidence>
<feature type="region of interest" description="Disordered" evidence="1">
    <location>
        <begin position="224"/>
        <end position="244"/>
    </location>
</feature>
<dbReference type="EMBL" id="BARU01008611">
    <property type="protein sequence ID" value="GAH43381.1"/>
    <property type="molecule type" value="Genomic_DNA"/>
</dbReference>
<dbReference type="SUPFAM" id="SSF50998">
    <property type="entry name" value="Quinoprotein alcohol dehydrogenase-like"/>
    <property type="match status" value="1"/>
</dbReference>
<protein>
    <submittedName>
        <fullName evidence="2">Uncharacterized protein</fullName>
    </submittedName>
</protein>
<proteinExistence type="predicted"/>